<dbReference type="Gene3D" id="3.40.50.300">
    <property type="entry name" value="P-loop containing nucleotide triphosphate hydrolases"/>
    <property type="match status" value="1"/>
</dbReference>
<comment type="catalytic activity">
    <reaction evidence="7 8">
        <text>tRNA(Val) + L-valine + ATP = L-valyl-tRNA(Val) + AMP + diphosphate</text>
        <dbReference type="Rhea" id="RHEA:10704"/>
        <dbReference type="Rhea" id="RHEA-COMP:9672"/>
        <dbReference type="Rhea" id="RHEA-COMP:9708"/>
        <dbReference type="ChEBI" id="CHEBI:30616"/>
        <dbReference type="ChEBI" id="CHEBI:33019"/>
        <dbReference type="ChEBI" id="CHEBI:57762"/>
        <dbReference type="ChEBI" id="CHEBI:78442"/>
        <dbReference type="ChEBI" id="CHEBI:78537"/>
        <dbReference type="ChEBI" id="CHEBI:456215"/>
        <dbReference type="EC" id="6.1.1.9"/>
    </reaction>
</comment>
<evidence type="ECO:0000256" key="3">
    <source>
        <dbReference type="ARBA" id="ARBA00022741"/>
    </source>
</evidence>
<dbReference type="InterPro" id="IPR014729">
    <property type="entry name" value="Rossmann-like_a/b/a_fold"/>
</dbReference>
<feature type="short sequence motif" description="'HIGH' region" evidence="8">
    <location>
        <begin position="813"/>
        <end position="823"/>
    </location>
</feature>
<evidence type="ECO:0000256" key="1">
    <source>
        <dbReference type="ARBA" id="ARBA00022490"/>
    </source>
</evidence>
<dbReference type="RefSeq" id="WP_306769759.1">
    <property type="nucleotide sequence ID" value="NZ_CP137845.1"/>
</dbReference>
<evidence type="ECO:0000256" key="6">
    <source>
        <dbReference type="ARBA" id="ARBA00023146"/>
    </source>
</evidence>
<evidence type="ECO:0000256" key="8">
    <source>
        <dbReference type="HAMAP-Rule" id="MF_02004"/>
    </source>
</evidence>
<dbReference type="InterPro" id="IPR002303">
    <property type="entry name" value="Valyl-tRNA_ligase"/>
</dbReference>
<evidence type="ECO:0000256" key="4">
    <source>
        <dbReference type="ARBA" id="ARBA00022840"/>
    </source>
</evidence>
<dbReference type="PANTHER" id="PTHR11946">
    <property type="entry name" value="VALYL-TRNA SYNTHETASES"/>
    <property type="match status" value="1"/>
</dbReference>
<dbReference type="HAMAP" id="MF_02004">
    <property type="entry name" value="Val_tRNA_synth_type1"/>
    <property type="match status" value="1"/>
</dbReference>
<keyword evidence="4 8" id="KW-0067">ATP-binding</keyword>
<dbReference type="CDD" id="cd07962">
    <property type="entry name" value="Anticodon_Ia_Val"/>
    <property type="match status" value="1"/>
</dbReference>
<keyword evidence="12" id="KW-1185">Reference proteome</keyword>
<feature type="domain" description="Aminoacyl-tRNA synthetase class Ia" evidence="9">
    <location>
        <begin position="1202"/>
        <end position="1322"/>
    </location>
</feature>
<dbReference type="Proteomes" id="UP001303601">
    <property type="component" value="Chromosome"/>
</dbReference>
<accession>A0ABZ0PAE8</accession>
<dbReference type="GO" id="GO:0004832">
    <property type="term" value="F:valine-tRNA ligase activity"/>
    <property type="evidence" value="ECO:0007669"/>
    <property type="project" value="UniProtKB-EC"/>
</dbReference>
<dbReference type="EMBL" id="CP137845">
    <property type="protein sequence ID" value="WPB53816.1"/>
    <property type="molecule type" value="Genomic_DNA"/>
</dbReference>
<feature type="short sequence motif" description="'KMSKS' region" evidence="8">
    <location>
        <begin position="1284"/>
        <end position="1288"/>
    </location>
</feature>
<dbReference type="InterPro" id="IPR027417">
    <property type="entry name" value="P-loop_NTPase"/>
</dbReference>
<dbReference type="InterPro" id="IPR013155">
    <property type="entry name" value="M/V/L/I-tRNA-synth_anticd-bd"/>
</dbReference>
<evidence type="ECO:0000256" key="7">
    <source>
        <dbReference type="ARBA" id="ARBA00047552"/>
    </source>
</evidence>
<feature type="coiled-coil region" evidence="8">
    <location>
        <begin position="430"/>
        <end position="486"/>
    </location>
</feature>
<dbReference type="GeneID" id="94493723"/>
<proteinExistence type="inferred from homology"/>
<dbReference type="InterPro" id="IPR001412">
    <property type="entry name" value="aa-tRNA-synth_I_CS"/>
</dbReference>
<evidence type="ECO:0000256" key="5">
    <source>
        <dbReference type="ARBA" id="ARBA00022917"/>
    </source>
</evidence>
<feature type="domain" description="Methionyl/Valyl/Leucyl/Isoleucyl-tRNA synthetase anticodon-binding" evidence="10">
    <location>
        <begin position="1365"/>
        <end position="1494"/>
    </location>
</feature>
<comment type="domain">
    <text evidence="8">ValRS has two distinct active sites: one for aminoacylation and one for editing. The misactivated threonine is translocated from the active site to the editing site.</text>
</comment>
<dbReference type="Gene3D" id="3.40.50.620">
    <property type="entry name" value="HUPs"/>
    <property type="match status" value="2"/>
</dbReference>
<dbReference type="Pfam" id="PF00133">
    <property type="entry name" value="tRNA-synt_1"/>
    <property type="match status" value="2"/>
</dbReference>
<dbReference type="Gene3D" id="1.10.730.10">
    <property type="entry name" value="Isoleucyl-tRNA Synthetase, Domain 1"/>
    <property type="match status" value="1"/>
</dbReference>
<dbReference type="SUPFAM" id="SSF52374">
    <property type="entry name" value="Nucleotidylyl transferase"/>
    <property type="match status" value="1"/>
</dbReference>
<dbReference type="PROSITE" id="PS00178">
    <property type="entry name" value="AA_TRNA_LIGASE_I"/>
    <property type="match status" value="1"/>
</dbReference>
<dbReference type="InterPro" id="IPR033705">
    <property type="entry name" value="Anticodon_Ia_Val"/>
</dbReference>
<feature type="binding site" evidence="8">
    <location>
        <position position="1287"/>
    </location>
    <ligand>
        <name>ATP</name>
        <dbReference type="ChEBI" id="CHEBI:30616"/>
    </ligand>
</feature>
<evidence type="ECO:0000259" key="10">
    <source>
        <dbReference type="Pfam" id="PF08264"/>
    </source>
</evidence>
<evidence type="ECO:0000313" key="12">
    <source>
        <dbReference type="Proteomes" id="UP001303601"/>
    </source>
</evidence>
<keyword evidence="5 8" id="KW-0648">Protein biosynthesis</keyword>
<dbReference type="InterPro" id="IPR009080">
    <property type="entry name" value="tRNAsynth_Ia_anticodon-bd"/>
</dbReference>
<keyword evidence="6 8" id="KW-0030">Aminoacyl-tRNA synthetase</keyword>
<reference evidence="11" key="1">
    <citation type="submission" date="2023-11" db="EMBL/GenBank/DDBJ databases">
        <title>Completed genome sequence of Mycoplasma equirhinis type strain M432/72.</title>
        <authorList>
            <person name="Spergser J."/>
        </authorList>
    </citation>
    <scope>NUCLEOTIDE SEQUENCE [LARGE SCALE GENOMIC DNA]</scope>
    <source>
        <strain evidence="11">M432/72</strain>
    </source>
</reference>
<name>A0ABZ0PAE8_9BACT</name>
<feature type="domain" description="Aminoacyl-tRNA synthetase class Ia" evidence="9">
    <location>
        <begin position="787"/>
        <end position="1194"/>
    </location>
</feature>
<evidence type="ECO:0000313" key="11">
    <source>
        <dbReference type="EMBL" id="WPB53816.1"/>
    </source>
</evidence>
<comment type="domain">
    <text evidence="8">The C-terminal coiled-coil domain is crucial for aminoacylation activity.</text>
</comment>
<comment type="subunit">
    <text evidence="8">Monomer.</text>
</comment>
<evidence type="ECO:0000256" key="2">
    <source>
        <dbReference type="ARBA" id="ARBA00022598"/>
    </source>
</evidence>
<comment type="similarity">
    <text evidence="8">Belongs to the class-I aminoacyl-tRNA synthetase family. ValS type 1 subfamily.</text>
</comment>
<dbReference type="NCBIfam" id="TIGR00422">
    <property type="entry name" value="valS"/>
    <property type="match status" value="1"/>
</dbReference>
<dbReference type="SUPFAM" id="SSF52540">
    <property type="entry name" value="P-loop containing nucleoside triphosphate hydrolases"/>
    <property type="match status" value="1"/>
</dbReference>
<dbReference type="EC" id="6.1.1.9" evidence="8"/>
<organism evidence="11 12">
    <name type="scientific">Metamycoplasma equirhinis</name>
    <dbReference type="NCBI Taxonomy" id="92402"/>
    <lineage>
        <taxon>Bacteria</taxon>
        <taxon>Bacillati</taxon>
        <taxon>Mycoplasmatota</taxon>
        <taxon>Mycoplasmoidales</taxon>
        <taxon>Metamycoplasmataceae</taxon>
        <taxon>Metamycoplasma</taxon>
    </lineage>
</organism>
<comment type="subcellular location">
    <subcellularLocation>
        <location evidence="8">Cytoplasm</location>
    </subcellularLocation>
</comment>
<dbReference type="InterPro" id="IPR002300">
    <property type="entry name" value="aa-tRNA-synth_Ia"/>
</dbReference>
<evidence type="ECO:0000259" key="9">
    <source>
        <dbReference type="Pfam" id="PF00133"/>
    </source>
</evidence>
<dbReference type="SUPFAM" id="SSF47323">
    <property type="entry name" value="Anticodon-binding domain of a subclass of class I aminoacyl-tRNA synthetases"/>
    <property type="match status" value="1"/>
</dbReference>
<keyword evidence="2 8" id="KW-0436">Ligase</keyword>
<keyword evidence="3 8" id="KW-0547">Nucleotide-binding</keyword>
<comment type="function">
    <text evidence="8">Catalyzes the attachment of valine to tRNA(Val). As ValRS can inadvertently accommodate and process structurally similar amino acids such as threonine, to avoid such errors, it has a 'posttransfer' editing activity that hydrolyzes mischarged Thr-tRNA(Val) in a tRNA-dependent manner.</text>
</comment>
<keyword evidence="8" id="KW-0175">Coiled coil</keyword>
<dbReference type="SUPFAM" id="SSF50677">
    <property type="entry name" value="ValRS/IleRS/LeuRS editing domain"/>
    <property type="match status" value="1"/>
</dbReference>
<dbReference type="PRINTS" id="PR00986">
    <property type="entry name" value="TRNASYNTHVAL"/>
</dbReference>
<dbReference type="Pfam" id="PF08264">
    <property type="entry name" value="Anticodon_1"/>
    <property type="match status" value="1"/>
</dbReference>
<keyword evidence="1 8" id="KW-0963">Cytoplasm</keyword>
<sequence>MKKNNLQALRIINFKLVDFVSNLYKSYINNLNVFLNSNGILGIFSNNSEEKTRIFECLTNYKIKASRYQGLIEFENSEGEFLSIHKNNDYVNNLAYGFDNSTLFDNKSEISIFDYLSNYLEQNVIVANKNAEFINKWTKAFKDYKILIKNKHAAMLLSLQKEISPLLQILNKNFYHLIYHNFNIETLTSEINEINKQFFQIINVFRTHESLLFDFMKSIITKFENGFSYLQKSEYLHAKKNYELIKKEYINSQKPNQKRHELKRAFFELKIKNLVKYVVKKFRQYKHIRKIEHDLIRENKINKMKLRTEKEISSFTYYFKNYVFNKKTLSFLSKYKLQLIKLESDSLFKIMEEIYNLRSTIIVELNVISHSIPRKQYMQQVKKIINNSFDNNARTFIKRFNDNSNTESIATTFNELVAKESTTTTYFIDIQNVIEKIKLAKNEYLETKNEYLWNLSTISRKVFAQLRSTNNDISKLTKQNDKNKHEINNLTILLQNKLKYIPKITGELRNAILTLYAYNDILQQASLILKQYNKTILPHSNIATESSKLFTKRMLIYDIFNAANISLNKLYDKLNTLTLEEKIKIELQKILVNGPSLIIIGNKISELSYENQFDILNQINKYVLNNHKMAIYFLNDMKIAAKLTSSLIIINEAKVIEEGQTSKIINNPINPLVRKILGHNDQLTQKNYEDYISYRDNFENIFQYKIEDQHYIWSSSNELNSWINKHKKKSKNKSIEPAIKKTKIRNLNNFEETTILDLSKINKVSINKECDKMDKTFDHKVVEAGRHKKWVNIKAFSTHDTVKPPFTIILPPPNVTGKLHIGHALDTYLQDTIIRFKKLDGYDVMWVPGKDHAGIATQAVVEKLLAKQGINKYQIGRENFVREVWKWKDIYSDSINNQWEKLGLALDYPSERFTLDAKANEAVLKVFIDLYEDGLIYRDSKPINWDPKLQTALSNIEVVNIETEQSLYYIKYPIKDSLKFVTVATTRTETLFSDVALAINPNDTKNQHLLKKTIIHPLTLKEIPVVTSESIDPNFGSGIMKVSAHAIDDIEIIRKNNLELIECIDKYGKMNENTGKFAKLDRFDARVRIVTELEKNGYILKTEKIISNVGHSERSKEPIEILVQPQWFVKMQSLAKLLLKNFQGEDGVKFAPKKFEETLTQWMENARDWTISRQIWWGHRIPAWYKGDQVAVQIKKPIGEGWIQDPDVLDTWFSSALSPFVFLGWPQDKSKLKRYFPTNLLVTGYDIIFFWVARMYFQSLYFMQEKPFNEVLIHGLVRDSQGRKMSKSLGNGIDPIAVIDQYGSDVLRMSLIFNSTPGQDINYGDEKIQTARLFINKFWNIGRYINSIEKTYLEVLDISKLDSFDLWILSKFNEFKNEILKAINKYEFTIIFKLMQEFIINDFSSWYLEFAKFKDNQYFIPYLFREILITLHPFMPFLTDYLFENIYHEELLEATQQKFAELENNFDENVSNVIETITVLRKYREEKKISKSKTLFFWSDNIKYSEKELLIISKLANFKLKENHDISIKLNANEIYICLSSENKNARISEINKLIDEAKYEIAFNEKFINNPNFMAKANKETIQLKLDNLKKNEQKLEFYLAELEKLS</sequence>
<dbReference type="PANTHER" id="PTHR11946:SF93">
    <property type="entry name" value="VALINE--TRNA LIGASE, CHLOROPLASTIC_MITOCHONDRIAL 2"/>
    <property type="match status" value="1"/>
</dbReference>
<protein>
    <recommendedName>
        <fullName evidence="8">Valine--tRNA ligase</fullName>
        <ecNumber evidence="8">6.1.1.9</ecNumber>
    </recommendedName>
    <alternativeName>
        <fullName evidence="8">Valyl-tRNA synthetase</fullName>
        <shortName evidence="8">ValRS</shortName>
    </alternativeName>
</protein>
<dbReference type="InterPro" id="IPR009008">
    <property type="entry name" value="Val/Leu/Ile-tRNA-synth_edit"/>
</dbReference>
<dbReference type="NCBIfam" id="NF004349">
    <property type="entry name" value="PRK05729.1"/>
    <property type="match status" value="1"/>
</dbReference>
<dbReference type="CDD" id="cd00817">
    <property type="entry name" value="ValRS_core"/>
    <property type="match status" value="1"/>
</dbReference>
<gene>
    <name evidence="8" type="primary">valS</name>
    <name evidence="11" type="ORF">R9B83_02390</name>
</gene>